<dbReference type="Proteomes" id="UP001215598">
    <property type="component" value="Unassembled WGS sequence"/>
</dbReference>
<gene>
    <name evidence="1" type="ORF">B0H16DRAFT_368836</name>
</gene>
<keyword evidence="2" id="KW-1185">Reference proteome</keyword>
<comment type="caution">
    <text evidence="1">The sequence shown here is derived from an EMBL/GenBank/DDBJ whole genome shotgun (WGS) entry which is preliminary data.</text>
</comment>
<proteinExistence type="predicted"/>
<reference evidence="1" key="1">
    <citation type="submission" date="2023-03" db="EMBL/GenBank/DDBJ databases">
        <title>Massive genome expansion in bonnet fungi (Mycena s.s.) driven by repeated elements and novel gene families across ecological guilds.</title>
        <authorList>
            <consortium name="Lawrence Berkeley National Laboratory"/>
            <person name="Harder C.B."/>
            <person name="Miyauchi S."/>
            <person name="Viragh M."/>
            <person name="Kuo A."/>
            <person name="Thoen E."/>
            <person name="Andreopoulos B."/>
            <person name="Lu D."/>
            <person name="Skrede I."/>
            <person name="Drula E."/>
            <person name="Henrissat B."/>
            <person name="Morin E."/>
            <person name="Kohler A."/>
            <person name="Barry K."/>
            <person name="LaButti K."/>
            <person name="Morin E."/>
            <person name="Salamov A."/>
            <person name="Lipzen A."/>
            <person name="Mereny Z."/>
            <person name="Hegedus B."/>
            <person name="Baldrian P."/>
            <person name="Stursova M."/>
            <person name="Weitz H."/>
            <person name="Taylor A."/>
            <person name="Grigoriev I.V."/>
            <person name="Nagy L.G."/>
            <person name="Martin F."/>
            <person name="Kauserud H."/>
        </authorList>
    </citation>
    <scope>NUCLEOTIDE SEQUENCE</scope>
    <source>
        <strain evidence="1">CBHHK182m</strain>
    </source>
</reference>
<evidence type="ECO:0000313" key="2">
    <source>
        <dbReference type="Proteomes" id="UP001215598"/>
    </source>
</evidence>
<name>A0AAD7JMU1_9AGAR</name>
<dbReference type="AlphaFoldDB" id="A0AAD7JMU1"/>
<sequence>MEFGLRALAERNSSDQPGHLSSHWDIAVVVALPSPSGPSGPDHWHRILPLSEKACTTTESSLSGRRISRRKTKEDPNSCRLFSQRLACPSTSRRINWLERRDNHFSITNPSGKLVHLSFAFLCHSTKLLCRDPPPNLRVLPSNLTRPVDSFYHSPAPSIAVITLRLLARFTRRYIGSPKHDVHTLMSIPLASSKNIRTFMI</sequence>
<protein>
    <submittedName>
        <fullName evidence="1">Uncharacterized protein</fullName>
    </submittedName>
</protein>
<organism evidence="1 2">
    <name type="scientific">Mycena metata</name>
    <dbReference type="NCBI Taxonomy" id="1033252"/>
    <lineage>
        <taxon>Eukaryota</taxon>
        <taxon>Fungi</taxon>
        <taxon>Dikarya</taxon>
        <taxon>Basidiomycota</taxon>
        <taxon>Agaricomycotina</taxon>
        <taxon>Agaricomycetes</taxon>
        <taxon>Agaricomycetidae</taxon>
        <taxon>Agaricales</taxon>
        <taxon>Marasmiineae</taxon>
        <taxon>Mycenaceae</taxon>
        <taxon>Mycena</taxon>
    </lineage>
</organism>
<dbReference type="EMBL" id="JARKIB010000023">
    <property type="protein sequence ID" value="KAJ7766630.1"/>
    <property type="molecule type" value="Genomic_DNA"/>
</dbReference>
<evidence type="ECO:0000313" key="1">
    <source>
        <dbReference type="EMBL" id="KAJ7766630.1"/>
    </source>
</evidence>
<accession>A0AAD7JMU1</accession>